<dbReference type="EMBL" id="CP114767">
    <property type="protein sequence ID" value="WBA41805.1"/>
    <property type="molecule type" value="Genomic_DNA"/>
</dbReference>
<protein>
    <submittedName>
        <fullName evidence="1">Uncharacterized protein</fullName>
    </submittedName>
</protein>
<accession>A0ABY7LSU8</accession>
<evidence type="ECO:0000313" key="2">
    <source>
        <dbReference type="Proteomes" id="UP001211005"/>
    </source>
</evidence>
<proteinExistence type="predicted"/>
<dbReference type="Proteomes" id="UP001211005">
    <property type="component" value="Chromosome"/>
</dbReference>
<sequence length="209" mass="24878">MGTSLYSIANHQIPFEAKSQREIIDIILPRLNTMPLKNQEFLLDFALEWNHDRPDRLASIRTSTFWLPIVEDSHHYDFNTSEDKDKSMDFEGPYDLDLSFDDSKIWIHNPPYRYRQWFCLQNSDGTDATLHRNEWRKYMRQVAYIFGGNRVIYLADNAHPLDKYISSDYSFEEIEQELKKEFGEPARAFSEVCANEKTTYFIDFFDDLD</sequence>
<reference evidence="1 2" key="1">
    <citation type="submission" date="2022-12" db="EMBL/GenBank/DDBJ databases">
        <title>Hymenobacter canadensis sp. nov. isolated from lake water of the Cambridge Bay, Canada.</title>
        <authorList>
            <person name="Kim W.H."/>
            <person name="Lee Y.M."/>
        </authorList>
    </citation>
    <scope>NUCLEOTIDE SEQUENCE [LARGE SCALE GENOMIC DNA]</scope>
    <source>
        <strain evidence="1 2">PAMC 29467</strain>
    </source>
</reference>
<keyword evidence="2" id="KW-1185">Reference proteome</keyword>
<gene>
    <name evidence="1" type="ORF">O3303_18585</name>
</gene>
<organism evidence="1 2">
    <name type="scientific">Hymenobacter canadensis</name>
    <dbReference type="NCBI Taxonomy" id="2999067"/>
    <lineage>
        <taxon>Bacteria</taxon>
        <taxon>Pseudomonadati</taxon>
        <taxon>Bacteroidota</taxon>
        <taxon>Cytophagia</taxon>
        <taxon>Cytophagales</taxon>
        <taxon>Hymenobacteraceae</taxon>
        <taxon>Hymenobacter</taxon>
    </lineage>
</organism>
<evidence type="ECO:0000313" key="1">
    <source>
        <dbReference type="EMBL" id="WBA41805.1"/>
    </source>
</evidence>
<dbReference type="RefSeq" id="WP_269559865.1">
    <property type="nucleotide sequence ID" value="NZ_CP114767.1"/>
</dbReference>
<name>A0ABY7LSU8_9BACT</name>